<organism evidence="1 2">
    <name type="scientific">Nonomuraea diastatica</name>
    <dbReference type="NCBI Taxonomy" id="1848329"/>
    <lineage>
        <taxon>Bacteria</taxon>
        <taxon>Bacillati</taxon>
        <taxon>Actinomycetota</taxon>
        <taxon>Actinomycetes</taxon>
        <taxon>Streptosporangiales</taxon>
        <taxon>Streptosporangiaceae</taxon>
        <taxon>Nonomuraea</taxon>
    </lineage>
</organism>
<evidence type="ECO:0000313" key="2">
    <source>
        <dbReference type="Proteomes" id="UP000294543"/>
    </source>
</evidence>
<dbReference type="EMBL" id="SMKP01000064">
    <property type="protein sequence ID" value="TDD18928.1"/>
    <property type="molecule type" value="Genomic_DNA"/>
</dbReference>
<sequence length="112" mass="11522">MAGESAWVPSGRAKLMARMAGRAPTGRAVLPMNRVPRRADAVLPPGMVGAGAVRDQVADRALQADRSPRCADDGNNLVEDGLAPPSAIAPQALDEMNSGVNGIQAALNAQPQ</sequence>
<gene>
    <name evidence="1" type="ORF">E1294_22655</name>
</gene>
<comment type="caution">
    <text evidence="1">The sequence shown here is derived from an EMBL/GenBank/DDBJ whole genome shotgun (WGS) entry which is preliminary data.</text>
</comment>
<dbReference type="RefSeq" id="WP_132511228.1">
    <property type="nucleotide sequence ID" value="NZ_SMKP01000064.1"/>
</dbReference>
<dbReference type="AlphaFoldDB" id="A0A4R4WIA2"/>
<name>A0A4R4WIA2_9ACTN</name>
<accession>A0A4R4WIA2</accession>
<reference evidence="1 2" key="1">
    <citation type="submission" date="2019-03" db="EMBL/GenBank/DDBJ databases">
        <title>Draft genome sequences of novel Actinobacteria.</title>
        <authorList>
            <person name="Sahin N."/>
            <person name="Ay H."/>
            <person name="Saygin H."/>
        </authorList>
    </citation>
    <scope>NUCLEOTIDE SEQUENCE [LARGE SCALE GENOMIC DNA]</scope>
    <source>
        <strain evidence="1 2">KC712</strain>
    </source>
</reference>
<dbReference type="Proteomes" id="UP000294543">
    <property type="component" value="Unassembled WGS sequence"/>
</dbReference>
<proteinExistence type="predicted"/>
<keyword evidence="2" id="KW-1185">Reference proteome</keyword>
<protein>
    <submittedName>
        <fullName evidence="1">Uncharacterized protein</fullName>
    </submittedName>
</protein>
<evidence type="ECO:0000313" key="1">
    <source>
        <dbReference type="EMBL" id="TDD18928.1"/>
    </source>
</evidence>